<feature type="compositionally biased region" description="Polar residues" evidence="10">
    <location>
        <begin position="324"/>
        <end position="342"/>
    </location>
</feature>
<keyword evidence="6" id="KW-0805">Transcription regulation</keyword>
<feature type="compositionally biased region" description="Low complexity" evidence="10">
    <location>
        <begin position="275"/>
        <end position="287"/>
    </location>
</feature>
<feature type="region of interest" description="Disordered" evidence="10">
    <location>
        <begin position="927"/>
        <end position="957"/>
    </location>
</feature>
<accession>A0A9W8AJ54</accession>
<dbReference type="SMART" id="SM00249">
    <property type="entry name" value="PHD"/>
    <property type="match status" value="1"/>
</dbReference>
<proteinExistence type="predicted"/>
<comment type="caution">
    <text evidence="13">The sequence shown here is derived from an EMBL/GenBank/DDBJ whole genome shotgun (WGS) entry which is preliminary data.</text>
</comment>
<evidence type="ECO:0000259" key="11">
    <source>
        <dbReference type="PROSITE" id="PS50114"/>
    </source>
</evidence>
<dbReference type="GO" id="GO:0043565">
    <property type="term" value="F:sequence-specific DNA binding"/>
    <property type="evidence" value="ECO:0007669"/>
    <property type="project" value="InterPro"/>
</dbReference>
<keyword evidence="2" id="KW-0479">Metal-binding</keyword>
<feature type="compositionally biased region" description="Pro residues" evidence="10">
    <location>
        <begin position="1479"/>
        <end position="1492"/>
    </location>
</feature>
<evidence type="ECO:0008006" key="15">
    <source>
        <dbReference type="Google" id="ProtNLM"/>
    </source>
</evidence>
<dbReference type="SUPFAM" id="SSF57850">
    <property type="entry name" value="RING/U-box"/>
    <property type="match status" value="1"/>
</dbReference>
<feature type="domain" description="GATA-type" evidence="11">
    <location>
        <begin position="989"/>
        <end position="1019"/>
    </location>
</feature>
<reference evidence="13" key="1">
    <citation type="submission" date="2022-07" db="EMBL/GenBank/DDBJ databases">
        <title>Phylogenomic reconstructions and comparative analyses of Kickxellomycotina fungi.</title>
        <authorList>
            <person name="Reynolds N.K."/>
            <person name="Stajich J.E."/>
            <person name="Barry K."/>
            <person name="Grigoriev I.V."/>
            <person name="Crous P."/>
            <person name="Smith M.E."/>
        </authorList>
    </citation>
    <scope>NUCLEOTIDE SEQUENCE</scope>
    <source>
        <strain evidence="13">RSA 861</strain>
    </source>
</reference>
<feature type="region of interest" description="Disordered" evidence="10">
    <location>
        <begin position="1472"/>
        <end position="1540"/>
    </location>
</feature>
<feature type="region of interest" description="Disordered" evidence="10">
    <location>
        <begin position="487"/>
        <end position="567"/>
    </location>
</feature>
<dbReference type="Gene3D" id="3.30.40.10">
    <property type="entry name" value="Zinc/RING finger domain, C3HC4 (zinc finger)"/>
    <property type="match status" value="1"/>
</dbReference>
<feature type="region of interest" description="Disordered" evidence="10">
    <location>
        <begin position="275"/>
        <end position="361"/>
    </location>
</feature>
<feature type="compositionally biased region" description="Basic residues" evidence="10">
    <location>
        <begin position="76"/>
        <end position="88"/>
    </location>
</feature>
<organism evidence="13 14">
    <name type="scientific">Tieghemiomyces parasiticus</name>
    <dbReference type="NCBI Taxonomy" id="78921"/>
    <lineage>
        <taxon>Eukaryota</taxon>
        <taxon>Fungi</taxon>
        <taxon>Fungi incertae sedis</taxon>
        <taxon>Zoopagomycota</taxon>
        <taxon>Kickxellomycotina</taxon>
        <taxon>Dimargaritomycetes</taxon>
        <taxon>Dimargaritales</taxon>
        <taxon>Dimargaritaceae</taxon>
        <taxon>Tieghemiomyces</taxon>
    </lineage>
</organism>
<evidence type="ECO:0000256" key="4">
    <source>
        <dbReference type="ARBA" id="ARBA00022771"/>
    </source>
</evidence>
<feature type="region of interest" description="Disordered" evidence="10">
    <location>
        <begin position="67"/>
        <end position="96"/>
    </location>
</feature>
<dbReference type="Gene3D" id="3.40.50.150">
    <property type="entry name" value="Vaccinia Virus protein VP39"/>
    <property type="match status" value="2"/>
</dbReference>
<keyword evidence="5" id="KW-0862">Zinc</keyword>
<keyword evidence="8" id="KW-0539">Nucleus</keyword>
<dbReference type="PROSITE" id="PS01359">
    <property type="entry name" value="ZF_PHD_1"/>
    <property type="match status" value="1"/>
</dbReference>
<evidence type="ECO:0000256" key="6">
    <source>
        <dbReference type="ARBA" id="ARBA00023015"/>
    </source>
</evidence>
<evidence type="ECO:0000256" key="2">
    <source>
        <dbReference type="ARBA" id="ARBA00022723"/>
    </source>
</evidence>
<evidence type="ECO:0000256" key="3">
    <source>
        <dbReference type="ARBA" id="ARBA00022737"/>
    </source>
</evidence>
<feature type="compositionally biased region" description="Basic residues" evidence="10">
    <location>
        <begin position="936"/>
        <end position="951"/>
    </location>
</feature>
<dbReference type="Gene3D" id="3.30.60.90">
    <property type="match status" value="1"/>
</dbReference>
<dbReference type="InterPro" id="IPR043145">
    <property type="entry name" value="Znf_ZZ_sf"/>
</dbReference>
<keyword evidence="3" id="KW-0677">Repeat</keyword>
<evidence type="ECO:0000256" key="8">
    <source>
        <dbReference type="ARBA" id="ARBA00023242"/>
    </source>
</evidence>
<evidence type="ECO:0000256" key="5">
    <source>
        <dbReference type="ARBA" id="ARBA00022833"/>
    </source>
</evidence>
<dbReference type="PANTHER" id="PTHR45888">
    <property type="entry name" value="HL01030P-RELATED"/>
    <property type="match status" value="1"/>
</dbReference>
<keyword evidence="7" id="KW-0804">Transcription</keyword>
<feature type="compositionally biased region" description="Polar residues" evidence="10">
    <location>
        <begin position="434"/>
        <end position="445"/>
    </location>
</feature>
<keyword evidence="14" id="KW-1185">Reference proteome</keyword>
<dbReference type="InterPro" id="IPR013083">
    <property type="entry name" value="Znf_RING/FYVE/PHD"/>
</dbReference>
<dbReference type="PROSITE" id="PS50114">
    <property type="entry name" value="GATA_ZN_FINGER_2"/>
    <property type="match status" value="1"/>
</dbReference>
<feature type="compositionally biased region" description="Low complexity" evidence="10">
    <location>
        <begin position="1521"/>
        <end position="1530"/>
    </location>
</feature>
<dbReference type="PROSITE" id="PS51805">
    <property type="entry name" value="EPHD"/>
    <property type="match status" value="1"/>
</dbReference>
<sequence length="1754" mass="192466">MALGFAEELHAYRPNQEVMVRQANGAWHPARLQTIQDGKVLAQFTGDNPVLSSEWLRIDSPRLKAFDVTGHIHQPTPRKRGRPKKPKTPSRAVAGSTNLSDLLTSALRECSAASKAETSAPAPRYAHAFTIPPTPLRLRPDGSPQPARQVLSLSGRLIIQSMFKTKAWPTEPSALANATGITGAMLDTYVAVPPFELLPDYRLCFEFSSTVRVRDHASEWRDARITTVQRDLVSITYGHDTRNARESFSVTSPRIHVPLRTILRLWAESTPALADATTPVDAPAPCTERPAGASPMAYPGKLQEPRPKQPPPVPGQLMSLLEQFRSSQNRDQSASKSPSTRTLAKGDVPALTGPEPADLNSGVTQALTSASHDSPLADDEKTSFTVLTTDRQPPVEKEVAHTANRSSPISALRDTLHPPPATLSADGTLASPPASVNATPESTPPNVAMYTGRLIDTPTSSAHSKDRRTRRSLQIAPAVLFPEFTRSTRSRSRAALPATPVSTSQSDTTKAVDDDFPATPSPSAPTRTRKRKKPASATRRVVAIRTATGRSPVPSSSSTSSSPGVITDPVDRAVGMPVARSNLPPVPAPNEPYDAHWTIYCNVCEAVIRQRRFYCTYCENPSDGFDYESFELCVTCFEHRFPTSHQHPRSSFAEQWLLAPADPAAAHGANAVDPTLANLLTSLQAAGQPTIRLNNNGEMVQSFEKDRFDTAYREGDLVPFVGASRGILKRKVCAFCLDDETSGASFTGPFIGPHPFTFEVKAGTGPPRIRRFWAHDGCARYSPEVVEHNGDWYNVSVALKRGRQMRCIVCRERGATIGCFNNKCQRSYHLACTLKPASYFRKGVIFWCPQHESHLNDREEYEDVFNCDQCAKGLRNDPEWYTCGPCGQDYFSSYDLCTACFASPQSGAHAHGPEVFVTTSWQKVTDTRRAEEEARRSRRAARVSSSHRYRRPGGVGSATADGTFSRIVAGKLISDPTFHSPLDGLDEAALAELQCSYCPNFLAEGWRRGYGGMIMCKDCHELITAQLRSTAPASAGGGMPTPDNVDPAAGAVEGVLAGNYAAPLDEYNCAAYFTRSALTTRGRVDPPAGEVRELESLGPSDIQLFSLPVDSTYFDIPGRAPRWATHSGSDYHGTWLPQTVRRALLRYTRPDERVLSNFLGRGTDAIESLLLRRRCVGIDINPLAVERSKRNCSFRVPLDRGITAEHRPVIFLGDARHLTGPGLDSGTFDHVLSHPPYKNCVLYSQHIEGDLSRFPGSDQFLREMELVIRESWRLLKPDRRVTLGIGDNRKECFYVPVSFDLFRCYLDNGFELEELIIKRQRYCSAFGLGTELCTKYDFLMFTHEFLATFRKVPCRSSDAGPRPLALPDLDELAVRFLTHATPHQAVVPPPEITVRRTLRTIPSSPIVRTSRPMGTVWTFKPSDRYTLSMLCLSRLVERFGADDADWEEVDLSLVAPPRNGAEETIGVAVPHTTTAQTPTSPPPPSSTVPPSPALVWDSPETIGSGLALPHPDLVDSDDQITSDSDLTDSASDTEENSAELSYEAERLRKIQENRKALMSMGLISDLNDDVADDIPHYNLMTSMPARGPVESGSRGAPTNLMWLIALPHLPATDLTDAVLPGYRRLVVETALDALNRLADSGVFIVGAQDYRSPATGKLWPLAMLLLEDINGAVRAHNVAAAKSEGGPAARAPPAILRLREIMVAVPEGYSKDRQRTYGPGEFPEETCILESPTPVPHVPIVHAYYLVFRKRPVT</sequence>
<evidence type="ECO:0000256" key="9">
    <source>
        <dbReference type="PROSITE-ProRule" id="PRU00094"/>
    </source>
</evidence>
<dbReference type="Proteomes" id="UP001150569">
    <property type="component" value="Unassembled WGS sequence"/>
</dbReference>
<evidence type="ECO:0000313" key="14">
    <source>
        <dbReference type="Proteomes" id="UP001150569"/>
    </source>
</evidence>
<name>A0A9W8AJ54_9FUNG</name>
<dbReference type="InterPro" id="IPR000679">
    <property type="entry name" value="Znf_GATA"/>
</dbReference>
<evidence type="ECO:0000256" key="10">
    <source>
        <dbReference type="SAM" id="MobiDB-lite"/>
    </source>
</evidence>
<feature type="domain" description="PHD-type" evidence="12">
    <location>
        <begin position="730"/>
        <end position="852"/>
    </location>
</feature>
<evidence type="ECO:0000313" key="13">
    <source>
        <dbReference type="EMBL" id="KAJ1927765.1"/>
    </source>
</evidence>
<keyword evidence="4 9" id="KW-0863">Zinc-finger</keyword>
<feature type="region of interest" description="Disordered" evidence="10">
    <location>
        <begin position="385"/>
        <end position="446"/>
    </location>
</feature>
<dbReference type="InterPro" id="IPR034732">
    <property type="entry name" value="EPHD"/>
</dbReference>
<evidence type="ECO:0000256" key="1">
    <source>
        <dbReference type="ARBA" id="ARBA00004123"/>
    </source>
</evidence>
<evidence type="ECO:0000259" key="12">
    <source>
        <dbReference type="PROSITE" id="PS51805"/>
    </source>
</evidence>
<dbReference type="GO" id="GO:0005634">
    <property type="term" value="C:nucleus"/>
    <property type="evidence" value="ECO:0007669"/>
    <property type="project" value="UniProtKB-SubCell"/>
</dbReference>
<dbReference type="SUPFAM" id="SSF53335">
    <property type="entry name" value="S-adenosyl-L-methionine-dependent methyltransferases"/>
    <property type="match status" value="1"/>
</dbReference>
<dbReference type="CDD" id="cd02440">
    <property type="entry name" value="AdoMet_MTases"/>
    <property type="match status" value="1"/>
</dbReference>
<dbReference type="GO" id="GO:0008270">
    <property type="term" value="F:zinc ion binding"/>
    <property type="evidence" value="ECO:0007669"/>
    <property type="project" value="UniProtKB-KW"/>
</dbReference>
<dbReference type="EMBL" id="JANBPT010000103">
    <property type="protein sequence ID" value="KAJ1927765.1"/>
    <property type="molecule type" value="Genomic_DNA"/>
</dbReference>
<evidence type="ECO:0000256" key="7">
    <source>
        <dbReference type="ARBA" id="ARBA00023163"/>
    </source>
</evidence>
<dbReference type="InterPro" id="IPR029063">
    <property type="entry name" value="SAM-dependent_MTases_sf"/>
</dbReference>
<protein>
    <recommendedName>
        <fullName evidence="15">PHD-type domain-containing protein</fullName>
    </recommendedName>
</protein>
<dbReference type="InterPro" id="IPR019786">
    <property type="entry name" value="Zinc_finger_PHD-type_CS"/>
</dbReference>
<gene>
    <name evidence="13" type="ORF">IWQ60_002661</name>
</gene>
<dbReference type="OrthoDB" id="161570at2759"/>
<dbReference type="GO" id="GO:0006355">
    <property type="term" value="P:regulation of DNA-templated transcription"/>
    <property type="evidence" value="ECO:0007669"/>
    <property type="project" value="InterPro"/>
</dbReference>
<feature type="compositionally biased region" description="Low complexity" evidence="10">
    <location>
        <begin position="551"/>
        <end position="563"/>
    </location>
</feature>
<dbReference type="InterPro" id="IPR001965">
    <property type="entry name" value="Znf_PHD"/>
</dbReference>
<dbReference type="PANTHER" id="PTHR45888:SF5">
    <property type="entry name" value="D4, ISOFORM A"/>
    <property type="match status" value="1"/>
</dbReference>
<comment type="subcellular location">
    <subcellularLocation>
        <location evidence="1">Nucleus</location>
    </subcellularLocation>
</comment>
<dbReference type="Pfam" id="PF13771">
    <property type="entry name" value="zf-HC5HC2H"/>
    <property type="match status" value="1"/>
</dbReference>